<dbReference type="AlphaFoldDB" id="A0AAN8ZPA3"/>
<keyword evidence="4" id="KW-1015">Disulfide bond</keyword>
<comment type="caution">
    <text evidence="6">The sequence shown here is derived from an EMBL/GenBank/DDBJ whole genome shotgun (WGS) entry which is preliminary data.</text>
</comment>
<proteinExistence type="predicted"/>
<evidence type="ECO:0000256" key="3">
    <source>
        <dbReference type="ARBA" id="ARBA00022825"/>
    </source>
</evidence>
<name>A0AAN8ZPA3_HALRR</name>
<gene>
    <name evidence="6" type="ORF">SK128_010999</name>
</gene>
<organism evidence="6 7">
    <name type="scientific">Halocaridina rubra</name>
    <name type="common">Hawaiian red shrimp</name>
    <dbReference type="NCBI Taxonomy" id="373956"/>
    <lineage>
        <taxon>Eukaryota</taxon>
        <taxon>Metazoa</taxon>
        <taxon>Ecdysozoa</taxon>
        <taxon>Arthropoda</taxon>
        <taxon>Crustacea</taxon>
        <taxon>Multicrustacea</taxon>
        <taxon>Malacostraca</taxon>
        <taxon>Eumalacostraca</taxon>
        <taxon>Eucarida</taxon>
        <taxon>Decapoda</taxon>
        <taxon>Pleocyemata</taxon>
        <taxon>Caridea</taxon>
        <taxon>Atyoidea</taxon>
        <taxon>Atyidae</taxon>
        <taxon>Halocaridina</taxon>
    </lineage>
</organism>
<dbReference type="InterPro" id="IPR033116">
    <property type="entry name" value="TRYPSIN_SER"/>
</dbReference>
<dbReference type="InterPro" id="IPR043504">
    <property type="entry name" value="Peptidase_S1_PA_chymotrypsin"/>
</dbReference>
<dbReference type="EMBL" id="JAXCGZ010022840">
    <property type="protein sequence ID" value="KAK7022796.1"/>
    <property type="molecule type" value="Genomic_DNA"/>
</dbReference>
<evidence type="ECO:0000256" key="4">
    <source>
        <dbReference type="ARBA" id="ARBA00023157"/>
    </source>
</evidence>
<keyword evidence="2" id="KW-0378">Hydrolase</keyword>
<dbReference type="PROSITE" id="PS00135">
    <property type="entry name" value="TRYPSIN_SER"/>
    <property type="match status" value="1"/>
</dbReference>
<evidence type="ECO:0000256" key="2">
    <source>
        <dbReference type="ARBA" id="ARBA00022801"/>
    </source>
</evidence>
<sequence>PPGEQVSKSQCRPQARINRESWCQKGGDSGGPLVFDGANGRSQEVGVVSSGLGCGDSRYPGIYSRTDAYLNWIDEVVYGPCARALFDGQE</sequence>
<feature type="domain" description="Peptidase S1" evidence="5">
    <location>
        <begin position="6"/>
        <end position="78"/>
    </location>
</feature>
<protein>
    <recommendedName>
        <fullName evidence="5">Peptidase S1 domain-containing protein</fullName>
    </recommendedName>
</protein>
<keyword evidence="1" id="KW-0645">Protease</keyword>
<dbReference type="InterPro" id="IPR050430">
    <property type="entry name" value="Peptidase_S1"/>
</dbReference>
<reference evidence="6 7" key="1">
    <citation type="submission" date="2023-11" db="EMBL/GenBank/DDBJ databases">
        <title>Halocaridina rubra genome assembly.</title>
        <authorList>
            <person name="Smith C."/>
        </authorList>
    </citation>
    <scope>NUCLEOTIDE SEQUENCE [LARGE SCALE GENOMIC DNA]</scope>
    <source>
        <strain evidence="6">EP-1</strain>
        <tissue evidence="6">Whole</tissue>
    </source>
</reference>
<dbReference type="InterPro" id="IPR009003">
    <property type="entry name" value="Peptidase_S1_PA"/>
</dbReference>
<dbReference type="SUPFAM" id="SSF50494">
    <property type="entry name" value="Trypsin-like serine proteases"/>
    <property type="match status" value="1"/>
</dbReference>
<keyword evidence="3" id="KW-0720">Serine protease</keyword>
<dbReference type="GO" id="GO:0004252">
    <property type="term" value="F:serine-type endopeptidase activity"/>
    <property type="evidence" value="ECO:0007669"/>
    <property type="project" value="InterPro"/>
</dbReference>
<dbReference type="Pfam" id="PF00089">
    <property type="entry name" value="Trypsin"/>
    <property type="match status" value="1"/>
</dbReference>
<keyword evidence="7" id="KW-1185">Reference proteome</keyword>
<dbReference type="PROSITE" id="PS50240">
    <property type="entry name" value="TRYPSIN_DOM"/>
    <property type="match status" value="1"/>
</dbReference>
<dbReference type="Gene3D" id="2.40.10.10">
    <property type="entry name" value="Trypsin-like serine proteases"/>
    <property type="match status" value="1"/>
</dbReference>
<dbReference type="PANTHER" id="PTHR24276:SF98">
    <property type="entry name" value="FI18310P1-RELATED"/>
    <property type="match status" value="1"/>
</dbReference>
<dbReference type="GO" id="GO:0006508">
    <property type="term" value="P:proteolysis"/>
    <property type="evidence" value="ECO:0007669"/>
    <property type="project" value="UniProtKB-KW"/>
</dbReference>
<evidence type="ECO:0000259" key="5">
    <source>
        <dbReference type="PROSITE" id="PS50240"/>
    </source>
</evidence>
<dbReference type="PANTHER" id="PTHR24276">
    <property type="entry name" value="POLYSERASE-RELATED"/>
    <property type="match status" value="1"/>
</dbReference>
<feature type="non-terminal residue" evidence="6">
    <location>
        <position position="1"/>
    </location>
</feature>
<evidence type="ECO:0000313" key="7">
    <source>
        <dbReference type="Proteomes" id="UP001381693"/>
    </source>
</evidence>
<dbReference type="Proteomes" id="UP001381693">
    <property type="component" value="Unassembled WGS sequence"/>
</dbReference>
<evidence type="ECO:0000313" key="6">
    <source>
        <dbReference type="EMBL" id="KAK7022796.1"/>
    </source>
</evidence>
<dbReference type="InterPro" id="IPR001254">
    <property type="entry name" value="Trypsin_dom"/>
</dbReference>
<evidence type="ECO:0000256" key="1">
    <source>
        <dbReference type="ARBA" id="ARBA00022670"/>
    </source>
</evidence>
<accession>A0AAN8ZPA3</accession>